<evidence type="ECO:0000313" key="2">
    <source>
        <dbReference type="Proteomes" id="UP000035682"/>
    </source>
</evidence>
<reference evidence="3" key="2">
    <citation type="submission" date="2020-12" db="UniProtKB">
        <authorList>
            <consortium name="WormBaseParasite"/>
        </authorList>
    </citation>
    <scope>IDENTIFICATION</scope>
</reference>
<dbReference type="AlphaFoldDB" id="A0A090MY58"/>
<dbReference type="EMBL" id="LN609529">
    <property type="protein sequence ID" value="CEF66609.1"/>
    <property type="molecule type" value="Genomic_DNA"/>
</dbReference>
<sequence length="189" mass="21314">MDYARKSTKHNISGTVEYLKIFSTGQNTIGECWYKLRTTTNYINILKSVKKMAEKETQCTVNQDNIINEKLNDTNNLTTVKSINSMDVDGIKTESESSISYGKYDGNLLRSCILNGNYTLRKKDDDSLVVQVGHSVFNASFSETCGSDLLFPVERDVSNYEDTFGNPLTSDIRLICKKTNNPFYKDPLG</sequence>
<name>A0A090MY58_STRRB</name>
<evidence type="ECO:0000313" key="1">
    <source>
        <dbReference type="EMBL" id="CEF66609.1"/>
    </source>
</evidence>
<dbReference type="GeneID" id="36378974"/>
<dbReference type="WBParaSite" id="SRAE_2000127700.1">
    <property type="protein sequence ID" value="SRAE_2000127700.1"/>
    <property type="gene ID" value="WBGene00261480"/>
</dbReference>
<proteinExistence type="predicted"/>
<dbReference type="Proteomes" id="UP000035682">
    <property type="component" value="Unplaced"/>
</dbReference>
<gene>
    <name evidence="1 3 4" type="ORF">SRAE_2000127700</name>
</gene>
<reference evidence="1 2" key="1">
    <citation type="submission" date="2014-09" db="EMBL/GenBank/DDBJ databases">
        <authorList>
            <person name="Martin A.A."/>
        </authorList>
    </citation>
    <scope>NUCLEOTIDE SEQUENCE</scope>
    <source>
        <strain evidence="2">ED321</strain>
        <strain evidence="1">ED321 Heterogonic</strain>
    </source>
</reference>
<keyword evidence="2" id="KW-1185">Reference proteome</keyword>
<protein>
    <submittedName>
        <fullName evidence="1 3">Uncharacterized protein</fullName>
    </submittedName>
</protein>
<dbReference type="STRING" id="34506.A0A090MY58"/>
<dbReference type="CTD" id="36378974"/>
<dbReference type="WormBase" id="SRAE_2000127700">
    <property type="protein sequence ID" value="SRP01719"/>
    <property type="gene ID" value="WBGene00261480"/>
</dbReference>
<evidence type="ECO:0000313" key="3">
    <source>
        <dbReference type="WBParaSite" id="SRAE_2000127700.1"/>
    </source>
</evidence>
<dbReference type="RefSeq" id="XP_024505809.1">
    <property type="nucleotide sequence ID" value="XM_024652210.1"/>
</dbReference>
<evidence type="ECO:0000313" key="4">
    <source>
        <dbReference type="WormBase" id="SRAE_2000127700"/>
    </source>
</evidence>
<organism evidence="1">
    <name type="scientific">Strongyloides ratti</name>
    <name type="common">Parasitic roundworm</name>
    <dbReference type="NCBI Taxonomy" id="34506"/>
    <lineage>
        <taxon>Eukaryota</taxon>
        <taxon>Metazoa</taxon>
        <taxon>Ecdysozoa</taxon>
        <taxon>Nematoda</taxon>
        <taxon>Chromadorea</taxon>
        <taxon>Rhabditida</taxon>
        <taxon>Tylenchina</taxon>
        <taxon>Panagrolaimomorpha</taxon>
        <taxon>Strongyloidoidea</taxon>
        <taxon>Strongyloididae</taxon>
        <taxon>Strongyloides</taxon>
    </lineage>
</organism>
<accession>A0A090MY58</accession>